<reference evidence="1" key="1">
    <citation type="journal article" date="2008" name="ISME J.">
        <title>Genomic patterns of recombination, clonal divergence and environment in marine microbial populations.</title>
        <authorList>
            <person name="Konstantinidis K.T."/>
            <person name="Delong E.F."/>
        </authorList>
    </citation>
    <scope>NUCLEOTIDE SEQUENCE</scope>
</reference>
<name>B3T3J1_9ZZZZ</name>
<organism evidence="1">
    <name type="scientific">uncultured marine microorganism HF4000_ANIW133B20</name>
    <dbReference type="NCBI Taxonomy" id="455528"/>
    <lineage>
        <taxon>unclassified sequences</taxon>
        <taxon>environmental samples</taxon>
    </lineage>
</organism>
<proteinExistence type="predicted"/>
<gene>
    <name evidence="1" type="ORF">ALOHA_HF4000ANIW133B20ctg2g2</name>
</gene>
<dbReference type="EMBL" id="EU016594">
    <property type="protein sequence ID" value="ABZ07150.1"/>
    <property type="molecule type" value="Genomic_DNA"/>
</dbReference>
<evidence type="ECO:0000313" key="1">
    <source>
        <dbReference type="EMBL" id="ABZ07150.1"/>
    </source>
</evidence>
<dbReference type="AlphaFoldDB" id="B3T3J1"/>
<accession>B3T3J1</accession>
<sequence length="119" mass="12507">MRPIRYGACWLAGIVAGVNVAQEVISPAANARGCIIHAAASMVRGPAVLSSLIVKTSAPANIFDGQALAITSGYSAFTNSDADILKLDREFFVPAGLGVYFISNKNRDGGMMQVIYSLL</sequence>
<protein>
    <submittedName>
        <fullName evidence="1">Uncharacterized protein</fullName>
    </submittedName>
</protein>